<proteinExistence type="predicted"/>
<organism evidence="1 2">
    <name type="scientific">Halobacillus litoralis</name>
    <dbReference type="NCBI Taxonomy" id="45668"/>
    <lineage>
        <taxon>Bacteria</taxon>
        <taxon>Bacillati</taxon>
        <taxon>Bacillota</taxon>
        <taxon>Bacilli</taxon>
        <taxon>Bacillales</taxon>
        <taxon>Bacillaceae</taxon>
        <taxon>Halobacillus</taxon>
    </lineage>
</organism>
<dbReference type="KEGG" id="hli:HLI_13500"/>
<reference evidence="1 2" key="1">
    <citation type="submission" date="2018-01" db="EMBL/GenBank/DDBJ databases">
        <title>The whole genome sequencing and assembly of Halobacillus litoralis ERB031 strain.</title>
        <authorList>
            <person name="Lee S.-J."/>
            <person name="Park M.-K."/>
            <person name="Kim J.-Y."/>
            <person name="Lee Y.-J."/>
            <person name="Yi H."/>
            <person name="Bahn Y.-S."/>
            <person name="Kim J.F."/>
            <person name="Lee D.-W."/>
        </authorList>
    </citation>
    <scope>NUCLEOTIDE SEQUENCE [LARGE SCALE GENOMIC DNA]</scope>
    <source>
        <strain evidence="1 2">ERB 031</strain>
    </source>
</reference>
<dbReference type="EMBL" id="CP026118">
    <property type="protein sequence ID" value="QAS53128.1"/>
    <property type="molecule type" value="Genomic_DNA"/>
</dbReference>
<gene>
    <name evidence="1" type="ORF">HLI_13500</name>
</gene>
<name>A0A410MEK6_9BACI</name>
<dbReference type="AlphaFoldDB" id="A0A410MEK6"/>
<dbReference type="Proteomes" id="UP000287756">
    <property type="component" value="Chromosome"/>
</dbReference>
<evidence type="ECO:0000313" key="1">
    <source>
        <dbReference type="EMBL" id="QAS53128.1"/>
    </source>
</evidence>
<evidence type="ECO:0000313" key="2">
    <source>
        <dbReference type="Proteomes" id="UP000287756"/>
    </source>
</evidence>
<sequence>MVSLQAKSLESNIDTGKEQGGIELPSLLFRCLESYKIPSLDPLRRAPPTFVPPFDISETHDAGYECKTL</sequence>
<protein>
    <submittedName>
        <fullName evidence="1">Uncharacterized protein</fullName>
    </submittedName>
</protein>
<accession>A0A410MEK6</accession>